<accession>A0AAU4K709</accession>
<dbReference type="PROSITE" id="PS01031">
    <property type="entry name" value="SHSP"/>
    <property type="match status" value="1"/>
</dbReference>
<evidence type="ECO:0000313" key="5">
    <source>
        <dbReference type="Proteomes" id="UP001432128"/>
    </source>
</evidence>
<dbReference type="InterPro" id="IPR031107">
    <property type="entry name" value="Small_HSP"/>
</dbReference>
<dbReference type="PANTHER" id="PTHR11527">
    <property type="entry name" value="HEAT-SHOCK PROTEIN 20 FAMILY MEMBER"/>
    <property type="match status" value="1"/>
</dbReference>
<protein>
    <submittedName>
        <fullName evidence="4">Hsp20/alpha crystallin family protein</fullName>
    </submittedName>
</protein>
<sequence length="148" mass="16128">MLRFDPFTEMDALARGLLSGQPTGSTRTPRFMPMDLCKVDDHFLLTADLPGVDPGSVEVSVDNGTLTLAAQRTARSDDAVQWLANERFSGTYRRQLSLGDNIDAAGIEASYENGVLSVTIPVAERAKPRTIEVRQKDSPRSIEAESTS</sequence>
<evidence type="ECO:0000259" key="3">
    <source>
        <dbReference type="PROSITE" id="PS01031"/>
    </source>
</evidence>
<organism evidence="4 5">
    <name type="scientific">Williamsia herbipolensis</name>
    <dbReference type="NCBI Taxonomy" id="1603258"/>
    <lineage>
        <taxon>Bacteria</taxon>
        <taxon>Bacillati</taxon>
        <taxon>Actinomycetota</taxon>
        <taxon>Actinomycetes</taxon>
        <taxon>Mycobacteriales</taxon>
        <taxon>Nocardiaceae</taxon>
        <taxon>Williamsia</taxon>
    </lineage>
</organism>
<comment type="similarity">
    <text evidence="1 2">Belongs to the small heat shock protein (HSP20) family.</text>
</comment>
<reference evidence="4 5" key="1">
    <citation type="submission" date="2022-10" db="EMBL/GenBank/DDBJ databases">
        <title>The complete genomes of actinobacterial strains from the NBC collection.</title>
        <authorList>
            <person name="Joergensen T.S."/>
            <person name="Alvarez Arevalo M."/>
            <person name="Sterndorff E.B."/>
            <person name="Faurdal D."/>
            <person name="Vuksanovic O."/>
            <person name="Mourched A.-S."/>
            <person name="Charusanti P."/>
            <person name="Shaw S."/>
            <person name="Blin K."/>
            <person name="Weber T."/>
        </authorList>
    </citation>
    <scope>NUCLEOTIDE SEQUENCE [LARGE SCALE GENOMIC DNA]</scope>
    <source>
        <strain evidence="4 5">NBC_00319</strain>
    </source>
</reference>
<dbReference type="Proteomes" id="UP001432128">
    <property type="component" value="Chromosome"/>
</dbReference>
<gene>
    <name evidence="4" type="ORF">OG579_08805</name>
</gene>
<dbReference type="InterPro" id="IPR008978">
    <property type="entry name" value="HSP20-like_chaperone"/>
</dbReference>
<name>A0AAU4K709_9NOCA</name>
<dbReference type="Gene3D" id="2.60.40.790">
    <property type="match status" value="1"/>
</dbReference>
<dbReference type="KEGG" id="whr:OG579_08805"/>
<evidence type="ECO:0000313" key="4">
    <source>
        <dbReference type="EMBL" id="WUM21846.1"/>
    </source>
</evidence>
<dbReference type="CDD" id="cd06464">
    <property type="entry name" value="ACD_sHsps-like"/>
    <property type="match status" value="1"/>
</dbReference>
<dbReference type="EMBL" id="CP108021">
    <property type="protein sequence ID" value="WUM21846.1"/>
    <property type="molecule type" value="Genomic_DNA"/>
</dbReference>
<evidence type="ECO:0000256" key="1">
    <source>
        <dbReference type="PROSITE-ProRule" id="PRU00285"/>
    </source>
</evidence>
<dbReference type="RefSeq" id="WP_045823937.1">
    <property type="nucleotide sequence ID" value="NZ_CP108021.1"/>
</dbReference>
<evidence type="ECO:0000256" key="2">
    <source>
        <dbReference type="RuleBase" id="RU003616"/>
    </source>
</evidence>
<proteinExistence type="inferred from homology"/>
<dbReference type="InterPro" id="IPR002068">
    <property type="entry name" value="A-crystallin/Hsp20_dom"/>
</dbReference>
<dbReference type="Pfam" id="PF00011">
    <property type="entry name" value="HSP20"/>
    <property type="match status" value="1"/>
</dbReference>
<dbReference type="SUPFAM" id="SSF49764">
    <property type="entry name" value="HSP20-like chaperones"/>
    <property type="match status" value="1"/>
</dbReference>
<feature type="domain" description="SHSP" evidence="3">
    <location>
        <begin position="25"/>
        <end position="136"/>
    </location>
</feature>
<dbReference type="AlphaFoldDB" id="A0AAU4K709"/>
<keyword evidence="5" id="KW-1185">Reference proteome</keyword>